<dbReference type="GO" id="GO:0005524">
    <property type="term" value="F:ATP binding"/>
    <property type="evidence" value="ECO:0007669"/>
    <property type="project" value="UniProtKB-KW"/>
</dbReference>
<dbReference type="Gene3D" id="3.40.50.300">
    <property type="entry name" value="P-loop containing nucleotide triphosphate hydrolases"/>
    <property type="match status" value="1"/>
</dbReference>
<reference evidence="7 8" key="2">
    <citation type="journal article" date="2011" name="Stand. Genomic Sci.">
        <title>Complete genome sequence of Ferroglobus placidus AEDII12DO.</title>
        <authorList>
            <person name="Anderson I."/>
            <person name="Risso C."/>
            <person name="Holmes D."/>
            <person name="Lucas S."/>
            <person name="Copeland A."/>
            <person name="Lapidus A."/>
            <person name="Cheng J.F."/>
            <person name="Bruce D."/>
            <person name="Goodwin L."/>
            <person name="Pitluck S."/>
            <person name="Saunders E."/>
            <person name="Brettin T."/>
            <person name="Detter J.C."/>
            <person name="Han C."/>
            <person name="Tapia R."/>
            <person name="Larimer F."/>
            <person name="Land M."/>
            <person name="Hauser L."/>
            <person name="Woyke T."/>
            <person name="Lovley D."/>
            <person name="Kyrpides N."/>
            <person name="Ivanova N."/>
        </authorList>
    </citation>
    <scope>NUCLEOTIDE SEQUENCE [LARGE SCALE GENOMIC DNA]</scope>
    <source>
        <strain evidence="8">DSM 10642 / AEDII12DO</strain>
    </source>
</reference>
<dbReference type="SUPFAM" id="SSF52540">
    <property type="entry name" value="P-loop containing nucleoside triphosphate hydrolases"/>
    <property type="match status" value="1"/>
</dbReference>
<dbReference type="GO" id="GO:0016887">
    <property type="term" value="F:ATP hydrolysis activity"/>
    <property type="evidence" value="ECO:0007669"/>
    <property type="project" value="InterPro"/>
</dbReference>
<dbReference type="OrthoDB" id="18209at2157"/>
<dbReference type="KEGG" id="fpl:Ferp_2087"/>
<dbReference type="InterPro" id="IPR050095">
    <property type="entry name" value="ECF_ABC_transporter_ATP-bd"/>
</dbReference>
<dbReference type="GO" id="GO:0042626">
    <property type="term" value="F:ATPase-coupled transmembrane transporter activity"/>
    <property type="evidence" value="ECO:0007669"/>
    <property type="project" value="TreeGrafter"/>
</dbReference>
<comment type="function">
    <text evidence="5">Probably part of an ABC transporter complex. Responsible for energy coupling to the transport system.</text>
</comment>
<organism evidence="7 8">
    <name type="scientific">Ferroglobus placidus (strain DSM 10642 / AEDII12DO)</name>
    <dbReference type="NCBI Taxonomy" id="589924"/>
    <lineage>
        <taxon>Archaea</taxon>
        <taxon>Methanobacteriati</taxon>
        <taxon>Methanobacteriota</taxon>
        <taxon>Archaeoglobi</taxon>
        <taxon>Archaeoglobales</taxon>
        <taxon>Archaeoglobaceae</taxon>
        <taxon>Ferroglobus</taxon>
    </lineage>
</organism>
<dbReference type="InterPro" id="IPR017871">
    <property type="entry name" value="ABC_transporter-like_CS"/>
</dbReference>
<dbReference type="SMART" id="SM00382">
    <property type="entry name" value="AAA"/>
    <property type="match status" value="1"/>
</dbReference>
<accession>D3S0F5</accession>
<gene>
    <name evidence="7" type="ordered locus">Ferp_2087</name>
</gene>
<reference evidence="8" key="1">
    <citation type="submission" date="2010-02" db="EMBL/GenBank/DDBJ databases">
        <title>Complete sequence of Ferroglobus placidus DSM 10642.</title>
        <authorList>
            <consortium name="US DOE Joint Genome Institute"/>
            <person name="Lucas S."/>
            <person name="Copeland A."/>
            <person name="Lapidus A."/>
            <person name="Cheng J.-F."/>
            <person name="Bruce D."/>
            <person name="Goodwin L."/>
            <person name="Pitluck S."/>
            <person name="Saunders E."/>
            <person name="Brettin T."/>
            <person name="Detter J.C."/>
            <person name="Han C."/>
            <person name="Tapia R."/>
            <person name="Larimer F."/>
            <person name="Land M."/>
            <person name="Hauser L."/>
            <person name="Kyrpides N."/>
            <person name="Ivanova N."/>
            <person name="Holmes D."/>
            <person name="Lovley D."/>
            <person name="Kyrpides N."/>
            <person name="Anderson I.J."/>
            <person name="Woyke T."/>
        </authorList>
    </citation>
    <scope>NUCLEOTIDE SEQUENCE [LARGE SCALE GENOMIC DNA]</scope>
    <source>
        <strain evidence="8">DSM 10642 / AEDII12DO</strain>
    </source>
</reference>
<dbReference type="CDD" id="cd03225">
    <property type="entry name" value="ABC_cobalt_CbiO_domain1"/>
    <property type="match status" value="1"/>
</dbReference>
<evidence type="ECO:0000256" key="5">
    <source>
        <dbReference type="ARBA" id="ARBA00025157"/>
    </source>
</evidence>
<dbReference type="GO" id="GO:0043190">
    <property type="term" value="C:ATP-binding cassette (ABC) transporter complex"/>
    <property type="evidence" value="ECO:0007669"/>
    <property type="project" value="TreeGrafter"/>
</dbReference>
<dbReference type="HOGENOM" id="CLU_000604_1_22_2"/>
<evidence type="ECO:0000256" key="3">
    <source>
        <dbReference type="ARBA" id="ARBA00022741"/>
    </source>
</evidence>
<keyword evidence="8" id="KW-1185">Reference proteome</keyword>
<dbReference type="GeneID" id="8779622"/>
<dbReference type="PaxDb" id="589924-Ferp_2087"/>
<dbReference type="EMBL" id="CP001899">
    <property type="protein sequence ID" value="ADC66218.1"/>
    <property type="molecule type" value="Genomic_DNA"/>
</dbReference>
<evidence type="ECO:0000313" key="8">
    <source>
        <dbReference type="Proteomes" id="UP000002613"/>
    </source>
</evidence>
<dbReference type="Pfam" id="PF00005">
    <property type="entry name" value="ABC_tran"/>
    <property type="match status" value="1"/>
</dbReference>
<dbReference type="InterPro" id="IPR015856">
    <property type="entry name" value="ABC_transpr_CbiO/EcfA_su"/>
</dbReference>
<evidence type="ECO:0000259" key="6">
    <source>
        <dbReference type="PROSITE" id="PS50893"/>
    </source>
</evidence>
<proteinExistence type="predicted"/>
<dbReference type="RefSeq" id="WP_012966557.1">
    <property type="nucleotide sequence ID" value="NC_013849.1"/>
</dbReference>
<evidence type="ECO:0000313" key="7">
    <source>
        <dbReference type="EMBL" id="ADC66218.1"/>
    </source>
</evidence>
<dbReference type="AlphaFoldDB" id="D3S0F5"/>
<comment type="subcellular location">
    <subcellularLocation>
        <location evidence="1">Cell membrane</location>
    </subcellularLocation>
</comment>
<name>D3S0F5_FERPA</name>
<evidence type="ECO:0000256" key="1">
    <source>
        <dbReference type="ARBA" id="ARBA00004236"/>
    </source>
</evidence>
<keyword evidence="4" id="KW-0067">ATP-binding</keyword>
<dbReference type="InterPro" id="IPR027417">
    <property type="entry name" value="P-loop_NTPase"/>
</dbReference>
<dbReference type="InterPro" id="IPR003593">
    <property type="entry name" value="AAA+_ATPase"/>
</dbReference>
<evidence type="ECO:0000256" key="4">
    <source>
        <dbReference type="ARBA" id="ARBA00022840"/>
    </source>
</evidence>
<evidence type="ECO:0000256" key="2">
    <source>
        <dbReference type="ARBA" id="ARBA00022448"/>
    </source>
</evidence>
<dbReference type="PROSITE" id="PS00211">
    <property type="entry name" value="ABC_TRANSPORTER_1"/>
    <property type="match status" value="1"/>
</dbReference>
<keyword evidence="2" id="KW-0813">Transport</keyword>
<feature type="domain" description="ABC transporter" evidence="6">
    <location>
        <begin position="7"/>
        <end position="233"/>
    </location>
</feature>
<dbReference type="PANTHER" id="PTHR43553">
    <property type="entry name" value="HEAVY METAL TRANSPORTER"/>
    <property type="match status" value="1"/>
</dbReference>
<keyword evidence="3" id="KW-0547">Nucleotide-binding</keyword>
<dbReference type="PROSITE" id="PS50893">
    <property type="entry name" value="ABC_TRANSPORTER_2"/>
    <property type="match status" value="1"/>
</dbReference>
<dbReference type="InterPro" id="IPR003439">
    <property type="entry name" value="ABC_transporter-like_ATP-bd"/>
</dbReference>
<dbReference type="Proteomes" id="UP000002613">
    <property type="component" value="Chromosome"/>
</dbReference>
<dbReference type="STRING" id="589924.Ferp_2087"/>
<sequence>MVDDIVIEAENISYTYPDGTLGFDELSVRIRKGERVAIVGANGSGKSTLLLVLSGLLKPTTGKVRIFGIDPEENVEEVRRNVGFLFQDPDIFLFNSTVFDELRYVPSQLGWSEEKIRREVSKIAEEFKISGILKKPPFRLSGGEKKRVALASILIYSPKILFLDEPFANVDAKTKRKIFEILKNYDGTVVFTSHELELVETLADRIIVMSLEKKVIAETNELNEEILRRADLL</sequence>
<protein>
    <submittedName>
        <fullName evidence="7">ABC transporter related protein</fullName>
    </submittedName>
</protein>
<dbReference type="eggNOG" id="arCOG00202">
    <property type="taxonomic scope" value="Archaea"/>
</dbReference>